<dbReference type="GO" id="GO:0006508">
    <property type="term" value="P:proteolysis"/>
    <property type="evidence" value="ECO:0007669"/>
    <property type="project" value="InterPro"/>
</dbReference>
<dbReference type="InterPro" id="IPR001967">
    <property type="entry name" value="Peptidase_S11_N"/>
</dbReference>
<keyword evidence="4" id="KW-0133">Cell shape</keyword>
<dbReference type="PANTHER" id="PTHR21581">
    <property type="entry name" value="D-ALANYL-D-ALANINE CARBOXYPEPTIDASE"/>
    <property type="match status" value="1"/>
</dbReference>
<dbReference type="PRINTS" id="PR00725">
    <property type="entry name" value="DADACBPTASE1"/>
</dbReference>
<dbReference type="Proteomes" id="UP000261811">
    <property type="component" value="Unassembled WGS sequence"/>
</dbReference>
<gene>
    <name evidence="12" type="ORF">DZF91_18460</name>
</gene>
<feature type="region of interest" description="Disordered" evidence="10">
    <location>
        <begin position="1"/>
        <end position="48"/>
    </location>
</feature>
<comment type="similarity">
    <text evidence="1 9">Belongs to the peptidase S11 family.</text>
</comment>
<evidence type="ECO:0000256" key="5">
    <source>
        <dbReference type="ARBA" id="ARBA00022984"/>
    </source>
</evidence>
<feature type="active site" description="Acyl-ester intermediate" evidence="7">
    <location>
        <position position="79"/>
    </location>
</feature>
<feature type="domain" description="Peptidase S11 D-alanyl-D-alanine carboxypeptidase A N-terminal" evidence="11">
    <location>
        <begin position="47"/>
        <end position="284"/>
    </location>
</feature>
<evidence type="ECO:0000256" key="4">
    <source>
        <dbReference type="ARBA" id="ARBA00022960"/>
    </source>
</evidence>
<sequence>MHDSPCAARSRPSPPRRCSRSPGPPRTPPRPPLPPRTGTSGPPAAGPAGVGAKSAYLYDVTAKKARWARADKTRRPIGSMTKVMTAYTVLNSKVSLDKVITVQRKHVEYVTKKYRDASRAGLVAGDKLTVRQLLNLMMVPSGCDAAYVLADTVGPGWQPFVAKMNANARKLGMKNTHYANFDGLNWPSEKSTYSTAWDLTRLGYATMKNSTFRSIVKQPRYVLGATSGHHAYSHWNTNRLLGSGKNAYRGAVGIKTGHTNAAGYSLMFEAVRGKKTLIGVVLDSSKTVEAARFTDAAKMLNWGFGVRTADVWVVPPVPAGANVD</sequence>
<feature type="active site" description="Proton acceptor" evidence="7">
    <location>
        <position position="82"/>
    </location>
</feature>
<dbReference type="GO" id="GO:0009252">
    <property type="term" value="P:peptidoglycan biosynthetic process"/>
    <property type="evidence" value="ECO:0007669"/>
    <property type="project" value="UniProtKB-KW"/>
</dbReference>
<keyword evidence="5" id="KW-0573">Peptidoglycan synthesis</keyword>
<keyword evidence="6" id="KW-0961">Cell wall biogenesis/degradation</keyword>
<evidence type="ECO:0000256" key="1">
    <source>
        <dbReference type="ARBA" id="ARBA00007164"/>
    </source>
</evidence>
<feature type="active site" evidence="7">
    <location>
        <position position="141"/>
    </location>
</feature>
<protein>
    <submittedName>
        <fullName evidence="12">D-alanyl-D-alanine carboxypeptidase</fullName>
    </submittedName>
</protein>
<dbReference type="InterPro" id="IPR012338">
    <property type="entry name" value="Beta-lactam/transpept-like"/>
</dbReference>
<evidence type="ECO:0000256" key="9">
    <source>
        <dbReference type="RuleBase" id="RU004016"/>
    </source>
</evidence>
<evidence type="ECO:0000313" key="13">
    <source>
        <dbReference type="Proteomes" id="UP000261811"/>
    </source>
</evidence>
<feature type="binding site" evidence="8">
    <location>
        <position position="255"/>
    </location>
    <ligand>
        <name>substrate</name>
    </ligand>
</feature>
<keyword evidence="12" id="KW-0645">Protease</keyword>
<reference evidence="12 13" key="1">
    <citation type="submission" date="2018-08" db="EMBL/GenBank/DDBJ databases">
        <title>Actinomadura jelena sp. nov., a novel Actinomycete isolated from soil in Chad.</title>
        <authorList>
            <person name="Shi L."/>
        </authorList>
    </citation>
    <scope>NUCLEOTIDE SEQUENCE [LARGE SCALE GENOMIC DNA]</scope>
    <source>
        <strain evidence="12 13">NEAU-G17</strain>
    </source>
</reference>
<organism evidence="12 13">
    <name type="scientific">Actinomadura logoneensis</name>
    <dbReference type="NCBI Taxonomy" id="2293572"/>
    <lineage>
        <taxon>Bacteria</taxon>
        <taxon>Bacillati</taxon>
        <taxon>Actinomycetota</taxon>
        <taxon>Actinomycetes</taxon>
        <taxon>Streptosporangiales</taxon>
        <taxon>Thermomonosporaceae</taxon>
        <taxon>Actinomadura</taxon>
    </lineage>
</organism>
<evidence type="ECO:0000256" key="8">
    <source>
        <dbReference type="PIRSR" id="PIRSR618044-2"/>
    </source>
</evidence>
<dbReference type="Pfam" id="PF00768">
    <property type="entry name" value="Peptidase_S11"/>
    <property type="match status" value="1"/>
</dbReference>
<dbReference type="GO" id="GO:0071555">
    <property type="term" value="P:cell wall organization"/>
    <property type="evidence" value="ECO:0007669"/>
    <property type="project" value="UniProtKB-KW"/>
</dbReference>
<keyword evidence="2" id="KW-0732">Signal</keyword>
<dbReference type="GO" id="GO:0009002">
    <property type="term" value="F:serine-type D-Ala-D-Ala carboxypeptidase activity"/>
    <property type="evidence" value="ECO:0007669"/>
    <property type="project" value="InterPro"/>
</dbReference>
<feature type="compositionally biased region" description="Pro residues" evidence="10">
    <location>
        <begin position="22"/>
        <end position="35"/>
    </location>
</feature>
<name>A0A372JJJ2_9ACTN</name>
<feature type="compositionally biased region" description="Low complexity" evidence="10">
    <location>
        <begin position="36"/>
        <end position="48"/>
    </location>
</feature>
<proteinExistence type="inferred from homology"/>
<dbReference type="GO" id="GO:0008360">
    <property type="term" value="P:regulation of cell shape"/>
    <property type="evidence" value="ECO:0007669"/>
    <property type="project" value="UniProtKB-KW"/>
</dbReference>
<dbReference type="InterPro" id="IPR018044">
    <property type="entry name" value="Peptidase_S11"/>
</dbReference>
<keyword evidence="13" id="KW-1185">Reference proteome</keyword>
<dbReference type="PANTHER" id="PTHR21581:SF33">
    <property type="entry name" value="D-ALANYL-D-ALANINE CARBOXYPEPTIDASE DACB"/>
    <property type="match status" value="1"/>
</dbReference>
<evidence type="ECO:0000256" key="7">
    <source>
        <dbReference type="PIRSR" id="PIRSR618044-1"/>
    </source>
</evidence>
<dbReference type="Gene3D" id="3.40.710.10">
    <property type="entry name" value="DD-peptidase/beta-lactamase superfamily"/>
    <property type="match status" value="1"/>
</dbReference>
<evidence type="ECO:0000259" key="11">
    <source>
        <dbReference type="Pfam" id="PF00768"/>
    </source>
</evidence>
<keyword evidence="3" id="KW-0378">Hydrolase</keyword>
<evidence type="ECO:0000313" key="12">
    <source>
        <dbReference type="EMBL" id="RFU40185.1"/>
    </source>
</evidence>
<evidence type="ECO:0000256" key="10">
    <source>
        <dbReference type="SAM" id="MobiDB-lite"/>
    </source>
</evidence>
<evidence type="ECO:0000256" key="6">
    <source>
        <dbReference type="ARBA" id="ARBA00023316"/>
    </source>
</evidence>
<dbReference type="SUPFAM" id="SSF56601">
    <property type="entry name" value="beta-lactamase/transpeptidase-like"/>
    <property type="match status" value="1"/>
</dbReference>
<accession>A0A372JJJ2</accession>
<keyword evidence="12" id="KW-0121">Carboxypeptidase</keyword>
<evidence type="ECO:0000256" key="3">
    <source>
        <dbReference type="ARBA" id="ARBA00022801"/>
    </source>
</evidence>
<evidence type="ECO:0000256" key="2">
    <source>
        <dbReference type="ARBA" id="ARBA00022729"/>
    </source>
</evidence>
<feature type="compositionally biased region" description="Low complexity" evidence="10">
    <location>
        <begin position="1"/>
        <end position="11"/>
    </location>
</feature>
<comment type="caution">
    <text evidence="12">The sequence shown here is derived from an EMBL/GenBank/DDBJ whole genome shotgun (WGS) entry which is preliminary data.</text>
</comment>
<dbReference type="EMBL" id="QURH01000301">
    <property type="protein sequence ID" value="RFU40185.1"/>
    <property type="molecule type" value="Genomic_DNA"/>
</dbReference>
<dbReference type="AlphaFoldDB" id="A0A372JJJ2"/>